<dbReference type="EMBL" id="DAKRPA010000011">
    <property type="protein sequence ID" value="DBA04164.1"/>
    <property type="molecule type" value="Genomic_DNA"/>
</dbReference>
<evidence type="ECO:0000313" key="3">
    <source>
        <dbReference type="Proteomes" id="UP001146120"/>
    </source>
</evidence>
<evidence type="ECO:0000256" key="1">
    <source>
        <dbReference type="SAM" id="MobiDB-lite"/>
    </source>
</evidence>
<proteinExistence type="predicted"/>
<sequence>MSPVALQATTAMDDEKAEAYEELASRMTELHASVALLTHNVEKMAQTDMQVAEMAKVFQQVFKTASAEQQQQQQKQSQQRSNAKRQSQ</sequence>
<gene>
    <name evidence="2" type="ORF">N0F65_004272</name>
</gene>
<organism evidence="2 3">
    <name type="scientific">Lagenidium giganteum</name>
    <dbReference type="NCBI Taxonomy" id="4803"/>
    <lineage>
        <taxon>Eukaryota</taxon>
        <taxon>Sar</taxon>
        <taxon>Stramenopiles</taxon>
        <taxon>Oomycota</taxon>
        <taxon>Peronosporomycetes</taxon>
        <taxon>Pythiales</taxon>
        <taxon>Pythiaceae</taxon>
    </lineage>
</organism>
<keyword evidence="3" id="KW-1185">Reference proteome</keyword>
<feature type="compositionally biased region" description="Low complexity" evidence="1">
    <location>
        <begin position="66"/>
        <end position="88"/>
    </location>
</feature>
<evidence type="ECO:0000313" key="2">
    <source>
        <dbReference type="EMBL" id="DBA04164.1"/>
    </source>
</evidence>
<name>A0AAV2ZDX0_9STRA</name>
<feature type="region of interest" description="Disordered" evidence="1">
    <location>
        <begin position="65"/>
        <end position="88"/>
    </location>
</feature>
<comment type="caution">
    <text evidence="2">The sequence shown here is derived from an EMBL/GenBank/DDBJ whole genome shotgun (WGS) entry which is preliminary data.</text>
</comment>
<reference evidence="2" key="1">
    <citation type="submission" date="2022-11" db="EMBL/GenBank/DDBJ databases">
        <authorList>
            <person name="Morgan W.R."/>
            <person name="Tartar A."/>
        </authorList>
    </citation>
    <scope>NUCLEOTIDE SEQUENCE</scope>
    <source>
        <strain evidence="2">ARSEF 373</strain>
    </source>
</reference>
<accession>A0AAV2ZDX0</accession>
<protein>
    <submittedName>
        <fullName evidence="2">Uncharacterized protein</fullName>
    </submittedName>
</protein>
<dbReference type="Proteomes" id="UP001146120">
    <property type="component" value="Unassembled WGS sequence"/>
</dbReference>
<reference evidence="2" key="2">
    <citation type="journal article" date="2023" name="Microbiol Resour">
        <title>Decontamination and Annotation of the Draft Genome Sequence of the Oomycete Lagenidium giganteum ARSEF 373.</title>
        <authorList>
            <person name="Morgan W.R."/>
            <person name="Tartar A."/>
        </authorList>
    </citation>
    <scope>NUCLEOTIDE SEQUENCE</scope>
    <source>
        <strain evidence="2">ARSEF 373</strain>
    </source>
</reference>
<dbReference type="AlphaFoldDB" id="A0AAV2ZDX0"/>